<keyword evidence="2" id="KW-0732">Signal</keyword>
<dbReference type="RefSeq" id="XP_040777781.1">
    <property type="nucleotide sequence ID" value="XM_040920268.1"/>
</dbReference>
<sequence>MLVRYSTVIAMMATAAMSAPLNINLGAYSPALVVGDGEISFAGQQGAEGIVNTLEGAAAANNAAVAQGQAIAPAGKVRDLAESSALNEPASRALPGSMKELDPREEEEEEQEEAAVVKRQEEGGLTKRQAAGFDRALQFAEAALTKGPKIQLGTEAAGVGILVDNNPTPASAVTAA</sequence>
<name>A0A9P5CR76_CRYP1</name>
<evidence type="ECO:0000256" key="2">
    <source>
        <dbReference type="SAM" id="SignalP"/>
    </source>
</evidence>
<feature type="signal peptide" evidence="2">
    <location>
        <begin position="1"/>
        <end position="18"/>
    </location>
</feature>
<accession>A0A9P5CR76</accession>
<dbReference type="AlphaFoldDB" id="A0A9P5CR76"/>
<reference evidence="3" key="1">
    <citation type="journal article" date="2020" name="Phytopathology">
        <title>Genome sequence of the chestnut blight fungus Cryphonectria parasitica EP155: A fundamental resource for an archetypical invasive plant pathogen.</title>
        <authorList>
            <person name="Crouch J.A."/>
            <person name="Dawe A."/>
            <person name="Aerts A."/>
            <person name="Barry K."/>
            <person name="Churchill A.C.L."/>
            <person name="Grimwood J."/>
            <person name="Hillman B."/>
            <person name="Milgroom M.G."/>
            <person name="Pangilinan J."/>
            <person name="Smith M."/>
            <person name="Salamov A."/>
            <person name="Schmutz J."/>
            <person name="Yadav J."/>
            <person name="Grigoriev I.V."/>
            <person name="Nuss D."/>
        </authorList>
    </citation>
    <scope>NUCLEOTIDE SEQUENCE</scope>
    <source>
        <strain evidence="3">EP155</strain>
    </source>
</reference>
<feature type="compositionally biased region" description="Acidic residues" evidence="1">
    <location>
        <begin position="103"/>
        <end position="112"/>
    </location>
</feature>
<proteinExistence type="predicted"/>
<feature type="chain" id="PRO_5040215160" evidence="2">
    <location>
        <begin position="19"/>
        <end position="176"/>
    </location>
</feature>
<evidence type="ECO:0000313" key="3">
    <source>
        <dbReference type="EMBL" id="KAF3766820.1"/>
    </source>
</evidence>
<protein>
    <submittedName>
        <fullName evidence="3">Uncharacterized protein</fullName>
    </submittedName>
</protein>
<keyword evidence="4" id="KW-1185">Reference proteome</keyword>
<organism evidence="3 4">
    <name type="scientific">Cryphonectria parasitica (strain ATCC 38755 / EP155)</name>
    <dbReference type="NCBI Taxonomy" id="660469"/>
    <lineage>
        <taxon>Eukaryota</taxon>
        <taxon>Fungi</taxon>
        <taxon>Dikarya</taxon>
        <taxon>Ascomycota</taxon>
        <taxon>Pezizomycotina</taxon>
        <taxon>Sordariomycetes</taxon>
        <taxon>Sordariomycetidae</taxon>
        <taxon>Diaporthales</taxon>
        <taxon>Cryphonectriaceae</taxon>
        <taxon>Cryphonectria-Endothia species complex</taxon>
        <taxon>Cryphonectria</taxon>
    </lineage>
</organism>
<dbReference type="EMBL" id="MU032346">
    <property type="protein sequence ID" value="KAF3766820.1"/>
    <property type="molecule type" value="Genomic_DNA"/>
</dbReference>
<evidence type="ECO:0000256" key="1">
    <source>
        <dbReference type="SAM" id="MobiDB-lite"/>
    </source>
</evidence>
<dbReference type="GeneID" id="63837397"/>
<comment type="caution">
    <text evidence="3">The sequence shown here is derived from an EMBL/GenBank/DDBJ whole genome shotgun (WGS) entry which is preliminary data.</text>
</comment>
<dbReference type="Proteomes" id="UP000803844">
    <property type="component" value="Unassembled WGS sequence"/>
</dbReference>
<dbReference type="OrthoDB" id="3941683at2759"/>
<gene>
    <name evidence="3" type="ORF">M406DRAFT_327934</name>
</gene>
<evidence type="ECO:0000313" key="4">
    <source>
        <dbReference type="Proteomes" id="UP000803844"/>
    </source>
</evidence>
<feature type="region of interest" description="Disordered" evidence="1">
    <location>
        <begin position="81"/>
        <end position="112"/>
    </location>
</feature>